<gene>
    <name evidence="1" type="ORF">PMAYCL1PPCAC_02457</name>
</gene>
<evidence type="ECO:0000313" key="2">
    <source>
        <dbReference type="Proteomes" id="UP001328107"/>
    </source>
</evidence>
<dbReference type="Proteomes" id="UP001328107">
    <property type="component" value="Unassembled WGS sequence"/>
</dbReference>
<evidence type="ECO:0000313" key="1">
    <source>
        <dbReference type="EMBL" id="GMR32262.1"/>
    </source>
</evidence>
<dbReference type="EMBL" id="BTRK01000001">
    <property type="protein sequence ID" value="GMR32262.1"/>
    <property type="molecule type" value="Genomic_DNA"/>
</dbReference>
<reference evidence="2" key="1">
    <citation type="submission" date="2022-10" db="EMBL/GenBank/DDBJ databases">
        <title>Genome assembly of Pristionchus species.</title>
        <authorList>
            <person name="Yoshida K."/>
            <person name="Sommer R.J."/>
        </authorList>
    </citation>
    <scope>NUCLEOTIDE SEQUENCE [LARGE SCALE GENOMIC DNA]</scope>
    <source>
        <strain evidence="2">RS5460</strain>
    </source>
</reference>
<keyword evidence="2" id="KW-1185">Reference proteome</keyword>
<sequence length="110" mass="12599">SNEFSCEPKVHFVSISSRISRIQTVFFSLLPHLQSSLSRFSCNFHLDCLIHLHLLHLLHSLMKQTNRCRYSLIFEISLVAPFQSPSSSSTPLTFSLTRITHAINPETSFH</sequence>
<protein>
    <submittedName>
        <fullName evidence="1">Uncharacterized protein</fullName>
    </submittedName>
</protein>
<organism evidence="1 2">
    <name type="scientific">Pristionchus mayeri</name>
    <dbReference type="NCBI Taxonomy" id="1317129"/>
    <lineage>
        <taxon>Eukaryota</taxon>
        <taxon>Metazoa</taxon>
        <taxon>Ecdysozoa</taxon>
        <taxon>Nematoda</taxon>
        <taxon>Chromadorea</taxon>
        <taxon>Rhabditida</taxon>
        <taxon>Rhabditina</taxon>
        <taxon>Diplogasteromorpha</taxon>
        <taxon>Diplogasteroidea</taxon>
        <taxon>Neodiplogasteridae</taxon>
        <taxon>Pristionchus</taxon>
    </lineage>
</organism>
<accession>A0AAN4Z6I3</accession>
<dbReference type="AlphaFoldDB" id="A0AAN4Z6I3"/>
<proteinExistence type="predicted"/>
<name>A0AAN4Z6I3_9BILA</name>
<feature type="non-terminal residue" evidence="1">
    <location>
        <position position="1"/>
    </location>
</feature>
<comment type="caution">
    <text evidence="1">The sequence shown here is derived from an EMBL/GenBank/DDBJ whole genome shotgun (WGS) entry which is preliminary data.</text>
</comment>